<dbReference type="AlphaFoldDB" id="A0A563EFL7"/>
<accession>A0A563EFL7</accession>
<dbReference type="Proteomes" id="UP000316639">
    <property type="component" value="Unassembled WGS sequence"/>
</dbReference>
<evidence type="ECO:0000313" key="1">
    <source>
        <dbReference type="EMBL" id="TWP44174.1"/>
    </source>
</evidence>
<dbReference type="EMBL" id="VOBR01000054">
    <property type="protein sequence ID" value="TWP44174.1"/>
    <property type="molecule type" value="Genomic_DNA"/>
</dbReference>
<proteinExistence type="predicted"/>
<organism evidence="1 2">
    <name type="scientific">Lentzea tibetensis</name>
    <dbReference type="NCBI Taxonomy" id="2591470"/>
    <lineage>
        <taxon>Bacteria</taxon>
        <taxon>Bacillati</taxon>
        <taxon>Actinomycetota</taxon>
        <taxon>Actinomycetes</taxon>
        <taxon>Pseudonocardiales</taxon>
        <taxon>Pseudonocardiaceae</taxon>
        <taxon>Lentzea</taxon>
    </lineage>
</organism>
<sequence length="129" mass="14324">MAAPVLVHHWADGDLVVGSEIVEVKTVLRLDQVQHTVQWLWQLLAYAWLDTADRYRIGLYLARYGVLLSWGATTFADHLLGHTGAAPQARDEFLALAREVIAREGADPPGAWTPRLHRFAGHVAPTPEP</sequence>
<reference evidence="1 2" key="1">
    <citation type="submission" date="2019-07" db="EMBL/GenBank/DDBJ databases">
        <title>Lentzea xizangensis sp. nov., isolated from Qinghai-Tibetan Plateau Soils.</title>
        <authorList>
            <person name="Huang J."/>
        </authorList>
    </citation>
    <scope>NUCLEOTIDE SEQUENCE [LARGE SCALE GENOMIC DNA]</scope>
    <source>
        <strain evidence="1 2">FXJ1.1311</strain>
    </source>
</reference>
<protein>
    <submittedName>
        <fullName evidence="1">Uncharacterized protein</fullName>
    </submittedName>
</protein>
<comment type="caution">
    <text evidence="1">The sequence shown here is derived from an EMBL/GenBank/DDBJ whole genome shotgun (WGS) entry which is preliminary data.</text>
</comment>
<dbReference type="OrthoDB" id="4001768at2"/>
<evidence type="ECO:0000313" key="2">
    <source>
        <dbReference type="Proteomes" id="UP000316639"/>
    </source>
</evidence>
<gene>
    <name evidence="1" type="ORF">FKR81_41540</name>
</gene>
<dbReference type="RefSeq" id="WP_146360889.1">
    <property type="nucleotide sequence ID" value="NZ_VOBR01000054.1"/>
</dbReference>
<name>A0A563EFL7_9PSEU</name>
<keyword evidence="2" id="KW-1185">Reference proteome</keyword>